<keyword evidence="1" id="KW-0175">Coiled coil</keyword>
<dbReference type="OrthoDB" id="16729at2759"/>
<evidence type="ECO:0000256" key="1">
    <source>
        <dbReference type="SAM" id="Coils"/>
    </source>
</evidence>
<keyword evidence="4" id="KW-1185">Reference proteome</keyword>
<dbReference type="PANTHER" id="PTHR28360:SF1">
    <property type="entry name" value="DYNACTIN SUBUNIT 3"/>
    <property type="match status" value="1"/>
</dbReference>
<comment type="caution">
    <text evidence="3">The sequence shown here is derived from an EMBL/GenBank/DDBJ whole genome shotgun (WGS) entry which is preliminary data.</text>
</comment>
<accession>A0A8S0WYY2</accession>
<name>A0A8S0WYY2_CYCAE</name>
<evidence type="ECO:0000313" key="4">
    <source>
        <dbReference type="Proteomes" id="UP000467700"/>
    </source>
</evidence>
<feature type="region of interest" description="Disordered" evidence="2">
    <location>
        <begin position="1"/>
        <end position="100"/>
    </location>
</feature>
<gene>
    <name evidence="3" type="ORF">AAE3_LOCUS11499</name>
</gene>
<protein>
    <submittedName>
        <fullName evidence="3">Uncharacterized protein</fullName>
    </submittedName>
</protein>
<dbReference type="GO" id="GO:0061640">
    <property type="term" value="P:cytoskeleton-dependent cytokinesis"/>
    <property type="evidence" value="ECO:0007669"/>
    <property type="project" value="InterPro"/>
</dbReference>
<reference evidence="3 4" key="1">
    <citation type="submission" date="2020-01" db="EMBL/GenBank/DDBJ databases">
        <authorList>
            <person name="Gupta K D."/>
        </authorList>
    </citation>
    <scope>NUCLEOTIDE SEQUENCE [LARGE SCALE GENOMIC DNA]</scope>
</reference>
<feature type="coiled-coil region" evidence="1">
    <location>
        <begin position="305"/>
        <end position="332"/>
    </location>
</feature>
<evidence type="ECO:0000313" key="3">
    <source>
        <dbReference type="EMBL" id="CAA7269216.1"/>
    </source>
</evidence>
<dbReference type="InterPro" id="IPR009991">
    <property type="entry name" value="DCTN3"/>
</dbReference>
<evidence type="ECO:0000256" key="2">
    <source>
        <dbReference type="SAM" id="MobiDB-lite"/>
    </source>
</evidence>
<sequence length="335" mass="36675">MESTRVGSVFLGDIQRHRHLSTSTRASTPPSSPPPTTTTSIFSSLHPHHTIASPASSSFTDIDIDMDPSESPGKTGEAVQKKQPLAGIQEGGGGLETRHGPGKVDPMLALELRLRWLEALILGVKQDLGKDRKGKGKEEYAVGGSTSATGAAATHLKPGETLVRLAETVQQKLDKFVEGNEGLKRFMNTYDQHAHLLTPSFALSGILQEPPTYDKMSPEEINAFLAEMEPDIRAADRDMLEIEALEKKGILGAGKLAEYEKLKPRLEQLLKAQQEDAELATSLEGRIASLMERHATYADTLSELFVAWDDAVTEAEDKLSRMERERTERKRLGLA</sequence>
<dbReference type="GO" id="GO:0005869">
    <property type="term" value="C:dynactin complex"/>
    <property type="evidence" value="ECO:0007669"/>
    <property type="project" value="InterPro"/>
</dbReference>
<dbReference type="Proteomes" id="UP000467700">
    <property type="component" value="Unassembled WGS sequence"/>
</dbReference>
<dbReference type="PANTHER" id="PTHR28360">
    <property type="entry name" value="DYNACTIN SUBUNIT 3"/>
    <property type="match status" value="1"/>
</dbReference>
<organism evidence="3 4">
    <name type="scientific">Cyclocybe aegerita</name>
    <name type="common">Black poplar mushroom</name>
    <name type="synonym">Agrocybe aegerita</name>
    <dbReference type="NCBI Taxonomy" id="1973307"/>
    <lineage>
        <taxon>Eukaryota</taxon>
        <taxon>Fungi</taxon>
        <taxon>Dikarya</taxon>
        <taxon>Basidiomycota</taxon>
        <taxon>Agaricomycotina</taxon>
        <taxon>Agaricomycetes</taxon>
        <taxon>Agaricomycetidae</taxon>
        <taxon>Agaricales</taxon>
        <taxon>Agaricineae</taxon>
        <taxon>Bolbitiaceae</taxon>
        <taxon>Cyclocybe</taxon>
    </lineage>
</organism>
<dbReference type="EMBL" id="CACVBS010000076">
    <property type="protein sequence ID" value="CAA7269216.1"/>
    <property type="molecule type" value="Genomic_DNA"/>
</dbReference>
<dbReference type="Pfam" id="PF07426">
    <property type="entry name" value="Dynactin_p22"/>
    <property type="match status" value="1"/>
</dbReference>
<proteinExistence type="predicted"/>
<dbReference type="AlphaFoldDB" id="A0A8S0WYY2"/>